<dbReference type="RefSeq" id="WP_023390890.1">
    <property type="nucleotide sequence ID" value="NZ_CAJPUI010000001.1"/>
</dbReference>
<reference evidence="1" key="1">
    <citation type="submission" date="2020-04" db="EMBL/GenBank/DDBJ databases">
        <title>Deep metagenomics examines the oral microbiome during advanced dental caries in children, revealing novel taxa and co-occurrences with host molecules.</title>
        <authorList>
            <person name="Baker J.L."/>
            <person name="Morton J.T."/>
            <person name="Dinis M."/>
            <person name="Alvarez R."/>
            <person name="Tran N.C."/>
            <person name="Knight R."/>
            <person name="Edlund A."/>
        </authorList>
    </citation>
    <scope>NUCLEOTIDE SEQUENCE</scope>
    <source>
        <strain evidence="1">JCVI_23_bin.16</strain>
    </source>
</reference>
<dbReference type="Gene3D" id="1.20.120.20">
    <property type="entry name" value="Apolipoprotein"/>
    <property type="match status" value="1"/>
</dbReference>
<evidence type="ECO:0000313" key="2">
    <source>
        <dbReference type="Proteomes" id="UP000757900"/>
    </source>
</evidence>
<dbReference type="SUPFAM" id="SSF58113">
    <property type="entry name" value="Apolipoprotein A-I"/>
    <property type="match status" value="1"/>
</dbReference>
<dbReference type="Pfam" id="PF12732">
    <property type="entry name" value="YtxH"/>
    <property type="match status" value="1"/>
</dbReference>
<dbReference type="AlphaFoldDB" id="A0A929MNG0"/>
<dbReference type="Proteomes" id="UP000757900">
    <property type="component" value="Unassembled WGS sequence"/>
</dbReference>
<dbReference type="EMBL" id="JABZFV010000039">
    <property type="protein sequence ID" value="MBF0934586.1"/>
    <property type="molecule type" value="Genomic_DNA"/>
</dbReference>
<organism evidence="1 2">
    <name type="scientific">Abiotrophia defectiva</name>
    <name type="common">Streptococcus defectivus</name>
    <dbReference type="NCBI Taxonomy" id="46125"/>
    <lineage>
        <taxon>Bacteria</taxon>
        <taxon>Bacillati</taxon>
        <taxon>Bacillota</taxon>
        <taxon>Bacilli</taxon>
        <taxon>Lactobacillales</taxon>
        <taxon>Aerococcaceae</taxon>
        <taxon>Abiotrophia</taxon>
    </lineage>
</organism>
<accession>A0A929MNG0</accession>
<evidence type="ECO:0000313" key="1">
    <source>
        <dbReference type="EMBL" id="MBF0934586.1"/>
    </source>
</evidence>
<dbReference type="PANTHER" id="PTHR35792:SF2">
    <property type="entry name" value="GENERAL STRESS PROTEIN"/>
    <property type="match status" value="1"/>
</dbReference>
<gene>
    <name evidence="1" type="ORF">HXK00_02940</name>
</gene>
<dbReference type="InterPro" id="IPR052928">
    <property type="entry name" value="Desiccation-related_membrane"/>
</dbReference>
<comment type="caution">
    <text evidence="1">The sequence shown here is derived from an EMBL/GenBank/DDBJ whole genome shotgun (WGS) entry which is preliminary data.</text>
</comment>
<name>A0A929MNG0_ABIDE</name>
<protein>
    <submittedName>
        <fullName evidence="1">YtxH domain-containing protein</fullName>
    </submittedName>
</protein>
<dbReference type="PANTHER" id="PTHR35792">
    <property type="entry name" value="GENERAL STRESS PROTEIN"/>
    <property type="match status" value="1"/>
</dbReference>
<dbReference type="GeneID" id="84816397"/>
<dbReference type="InterPro" id="IPR024623">
    <property type="entry name" value="YtxH"/>
</dbReference>
<sequence length="140" mass="15599">MSRKSGFFAGLVWGSLVGAAVALLYAPKAGKELREDLTERAHEYKDLAGERFVEYRDLALERAGEYRDLAVEKGVNFYDAANSKTEEIRVSLAKSAQELKDQLVHATFPSKQEEVAEDAETVITEFKEALEQQANQAEEA</sequence>
<proteinExistence type="predicted"/>